<dbReference type="InterPro" id="IPR037231">
    <property type="entry name" value="NAP-like_sf"/>
</dbReference>
<proteinExistence type="inferred from homology"/>
<dbReference type="GO" id="GO:0005634">
    <property type="term" value="C:nucleus"/>
    <property type="evidence" value="ECO:0007669"/>
    <property type="project" value="InterPro"/>
</dbReference>
<organism evidence="3 4">
    <name type="scientific">Cervus elaphus hippelaphus</name>
    <name type="common">European red deer</name>
    <dbReference type="NCBI Taxonomy" id="46360"/>
    <lineage>
        <taxon>Eukaryota</taxon>
        <taxon>Metazoa</taxon>
        <taxon>Chordata</taxon>
        <taxon>Craniata</taxon>
        <taxon>Vertebrata</taxon>
        <taxon>Euteleostomi</taxon>
        <taxon>Mammalia</taxon>
        <taxon>Eutheria</taxon>
        <taxon>Laurasiatheria</taxon>
        <taxon>Artiodactyla</taxon>
        <taxon>Ruminantia</taxon>
        <taxon>Pecora</taxon>
        <taxon>Cervidae</taxon>
        <taxon>Cervinae</taxon>
        <taxon>Cervus</taxon>
    </lineage>
</organism>
<accession>A0A212BZ68</accession>
<dbReference type="SUPFAM" id="SSF143113">
    <property type="entry name" value="NAP-like"/>
    <property type="match status" value="1"/>
</dbReference>
<evidence type="ECO:0000256" key="1">
    <source>
        <dbReference type="ARBA" id="ARBA00009947"/>
    </source>
</evidence>
<sequence>MQVPSGTPGEEVALFRVEAVEKGAALEEGEVAGIGQEFQLLVEDIMEEVEVVAANEEPEQVSSEERERKLEEQGQEHPRPGALSDRPPMEALAALQVELDPVNKKAQRAHPRLKDKNCQRRKLHLEHRSAIIQGIRGFWVKVVEDLRHPTVCCKITAAGYRSSHSSPIQWYQGFERKAYSHRHHHSSVNFFNWFFDHNFTGSGMIAEVGSHWVSGPELAVDVGVLGSTPEGPGSGQPCADLAHSLADHH</sequence>
<comment type="caution">
    <text evidence="3">The sequence shown here is derived from an EMBL/GenBank/DDBJ whole genome shotgun (WGS) entry which is preliminary data.</text>
</comment>
<dbReference type="OrthoDB" id="9717588at2759"/>
<evidence type="ECO:0000313" key="4">
    <source>
        <dbReference type="Proteomes" id="UP000242450"/>
    </source>
</evidence>
<dbReference type="Gene3D" id="1.20.5.1500">
    <property type="match status" value="1"/>
</dbReference>
<feature type="compositionally biased region" description="Basic and acidic residues" evidence="2">
    <location>
        <begin position="63"/>
        <end position="79"/>
    </location>
</feature>
<evidence type="ECO:0000256" key="2">
    <source>
        <dbReference type="SAM" id="MobiDB-lite"/>
    </source>
</evidence>
<keyword evidence="4" id="KW-1185">Reference proteome</keyword>
<gene>
    <name evidence="3" type="ORF">Celaphus_00019617</name>
</gene>
<dbReference type="AlphaFoldDB" id="A0A212BZ68"/>
<name>A0A212BZ68_CEREH</name>
<dbReference type="PANTHER" id="PTHR11875">
    <property type="entry name" value="TESTIS-SPECIFIC Y-ENCODED PROTEIN"/>
    <property type="match status" value="1"/>
</dbReference>
<dbReference type="GO" id="GO:0006334">
    <property type="term" value="P:nucleosome assembly"/>
    <property type="evidence" value="ECO:0007669"/>
    <property type="project" value="InterPro"/>
</dbReference>
<evidence type="ECO:0008006" key="5">
    <source>
        <dbReference type="Google" id="ProtNLM"/>
    </source>
</evidence>
<protein>
    <recommendedName>
        <fullName evidence="5">Testis-specific Y-encoded protein 1-like</fullName>
    </recommendedName>
</protein>
<dbReference type="InterPro" id="IPR002164">
    <property type="entry name" value="NAP_family"/>
</dbReference>
<reference evidence="3 4" key="1">
    <citation type="journal article" date="2018" name="Mol. Genet. Genomics">
        <title>The red deer Cervus elaphus genome CerEla1.0: sequencing, annotating, genes, and chromosomes.</title>
        <authorList>
            <person name="Bana N.A."/>
            <person name="Nyiri A."/>
            <person name="Nagy J."/>
            <person name="Frank K."/>
            <person name="Nagy T."/>
            <person name="Steger V."/>
            <person name="Schiller M."/>
            <person name="Lakatos P."/>
            <person name="Sugar L."/>
            <person name="Horn P."/>
            <person name="Barta E."/>
            <person name="Orosz L."/>
        </authorList>
    </citation>
    <scope>NUCLEOTIDE SEQUENCE [LARGE SCALE GENOMIC DNA]</scope>
    <source>
        <strain evidence="3">Hungarian</strain>
    </source>
</reference>
<comment type="similarity">
    <text evidence="1">Belongs to the nucleosome assembly protein (NAP) family.</text>
</comment>
<dbReference type="Proteomes" id="UP000242450">
    <property type="component" value="Chromosome Y"/>
</dbReference>
<dbReference type="EMBL" id="MKHE01000035">
    <property type="protein sequence ID" value="OWJ99035.1"/>
    <property type="molecule type" value="Genomic_DNA"/>
</dbReference>
<feature type="region of interest" description="Disordered" evidence="2">
    <location>
        <begin position="54"/>
        <end position="86"/>
    </location>
</feature>
<evidence type="ECO:0000313" key="3">
    <source>
        <dbReference type="EMBL" id="OWJ99035.1"/>
    </source>
</evidence>